<name>A0A4T2CFR4_9MICO</name>
<dbReference type="OrthoDB" id="244056at2"/>
<evidence type="ECO:0008006" key="3">
    <source>
        <dbReference type="Google" id="ProtNLM"/>
    </source>
</evidence>
<accession>A0A4T2CFR4</accession>
<dbReference type="RefSeq" id="WP_136640317.1">
    <property type="nucleotide sequence ID" value="NZ_QYRT01000001.1"/>
</dbReference>
<organism evidence="1 2">
    <name type="scientific">Subtercola vilae</name>
    <dbReference type="NCBI Taxonomy" id="2056433"/>
    <lineage>
        <taxon>Bacteria</taxon>
        <taxon>Bacillati</taxon>
        <taxon>Actinomycetota</taxon>
        <taxon>Actinomycetes</taxon>
        <taxon>Micrococcales</taxon>
        <taxon>Microbacteriaceae</taxon>
        <taxon>Subtercola</taxon>
    </lineage>
</organism>
<dbReference type="AlphaFoldDB" id="A0A4T2CFR4"/>
<sequence length="299" mass="31438">MKAQHYLASLGLPSGDDYSLPTSTRRFADGGAFHIEIPSVEGPAAMEAVIDEAALRGVPVHRVSQGSGIWMLTDTEIEQMVELGRVHNIEVCLFVGPRAGWDTGAQATSPGGAVLFGSLRGADQLAYGIEEVVRGCALGLRSVLVSDLGQLTVLGKLKAQGNLPSDLVLKVSASLPVSNPAGARLLEDLGASTLNVAVDLSLPTLSAIRAAVSIPLDLYIESSDDFGGVIRYYEIPEIVRVAAPVHLKFAVRNSPSLYPSGGHLAGVLEATARERVRRASLGLAMLTRAEADLALPRSL</sequence>
<dbReference type="Proteomes" id="UP000306192">
    <property type="component" value="Unassembled WGS sequence"/>
</dbReference>
<protein>
    <recommendedName>
        <fullName evidence="3">Peptidase U32</fullName>
    </recommendedName>
</protein>
<evidence type="ECO:0000313" key="1">
    <source>
        <dbReference type="EMBL" id="TIH40978.1"/>
    </source>
</evidence>
<dbReference type="EMBL" id="QYRT01000001">
    <property type="protein sequence ID" value="TIH40978.1"/>
    <property type="molecule type" value="Genomic_DNA"/>
</dbReference>
<keyword evidence="2" id="KW-1185">Reference proteome</keyword>
<reference evidence="1 2" key="1">
    <citation type="journal article" date="2019" name="Microorganisms">
        <title>Systematic Affiliation and Genome Analysis of Subtercola vilae DB165(T) with Particular Emphasis on Cold Adaptation of an Isolate from a High-Altitude Cold Volcano Lake.</title>
        <authorList>
            <person name="Villalobos A.S."/>
            <person name="Wiese J."/>
            <person name="Imhoff J.F."/>
            <person name="Dorador C."/>
            <person name="Keller A."/>
            <person name="Hentschel U."/>
        </authorList>
    </citation>
    <scope>NUCLEOTIDE SEQUENCE [LARGE SCALE GENOMIC DNA]</scope>
    <source>
        <strain evidence="1 2">DB165</strain>
    </source>
</reference>
<proteinExistence type="predicted"/>
<evidence type="ECO:0000313" key="2">
    <source>
        <dbReference type="Proteomes" id="UP000306192"/>
    </source>
</evidence>
<gene>
    <name evidence="1" type="ORF">D4765_00840</name>
</gene>
<comment type="caution">
    <text evidence="1">The sequence shown here is derived from an EMBL/GenBank/DDBJ whole genome shotgun (WGS) entry which is preliminary data.</text>
</comment>